<sequence length="80" mass="9172">MEAKEHTDKIIEGMLEAVVITDLNGTIRRVNNEFEEGSGWKREEAVGKTAIELGIMSKEENQRIEKEVIPRLMKEGFVRN</sequence>
<dbReference type="InterPro" id="IPR035965">
    <property type="entry name" value="PAS-like_dom_sf"/>
</dbReference>
<proteinExistence type="predicted"/>
<organism evidence="2">
    <name type="scientific">marine sediment metagenome</name>
    <dbReference type="NCBI Taxonomy" id="412755"/>
    <lineage>
        <taxon>unclassified sequences</taxon>
        <taxon>metagenomes</taxon>
        <taxon>ecological metagenomes</taxon>
    </lineage>
</organism>
<protein>
    <recommendedName>
        <fullName evidence="1">PAS domain-containing protein</fullName>
    </recommendedName>
</protein>
<dbReference type="AlphaFoldDB" id="X1EGW0"/>
<comment type="caution">
    <text evidence="2">The sequence shown here is derived from an EMBL/GenBank/DDBJ whole genome shotgun (WGS) entry which is preliminary data.</text>
</comment>
<dbReference type="InterPro" id="IPR013767">
    <property type="entry name" value="PAS_fold"/>
</dbReference>
<dbReference type="SUPFAM" id="SSF55785">
    <property type="entry name" value="PYP-like sensor domain (PAS domain)"/>
    <property type="match status" value="1"/>
</dbReference>
<dbReference type="EMBL" id="BARU01012919">
    <property type="protein sequence ID" value="GAH31842.1"/>
    <property type="molecule type" value="Genomic_DNA"/>
</dbReference>
<dbReference type="GO" id="GO:0006355">
    <property type="term" value="P:regulation of DNA-templated transcription"/>
    <property type="evidence" value="ECO:0007669"/>
    <property type="project" value="InterPro"/>
</dbReference>
<dbReference type="NCBIfam" id="TIGR00229">
    <property type="entry name" value="sensory_box"/>
    <property type="match status" value="1"/>
</dbReference>
<name>X1EGW0_9ZZZZ</name>
<evidence type="ECO:0000313" key="2">
    <source>
        <dbReference type="EMBL" id="GAH31842.1"/>
    </source>
</evidence>
<dbReference type="PROSITE" id="PS50112">
    <property type="entry name" value="PAS"/>
    <property type="match status" value="1"/>
</dbReference>
<evidence type="ECO:0000259" key="1">
    <source>
        <dbReference type="PROSITE" id="PS50112"/>
    </source>
</evidence>
<dbReference type="Gene3D" id="3.30.450.20">
    <property type="entry name" value="PAS domain"/>
    <property type="match status" value="1"/>
</dbReference>
<dbReference type="Pfam" id="PF00989">
    <property type="entry name" value="PAS"/>
    <property type="match status" value="1"/>
</dbReference>
<gene>
    <name evidence="2" type="ORF">S03H2_23590</name>
</gene>
<dbReference type="CDD" id="cd00130">
    <property type="entry name" value="PAS"/>
    <property type="match status" value="1"/>
</dbReference>
<reference evidence="2" key="1">
    <citation type="journal article" date="2014" name="Front. Microbiol.">
        <title>High frequency of phylogenetically diverse reductive dehalogenase-homologous genes in deep subseafloor sedimentary metagenomes.</title>
        <authorList>
            <person name="Kawai M."/>
            <person name="Futagami T."/>
            <person name="Toyoda A."/>
            <person name="Takaki Y."/>
            <person name="Nishi S."/>
            <person name="Hori S."/>
            <person name="Arai W."/>
            <person name="Tsubouchi T."/>
            <person name="Morono Y."/>
            <person name="Uchiyama I."/>
            <person name="Ito T."/>
            <person name="Fujiyama A."/>
            <person name="Inagaki F."/>
            <person name="Takami H."/>
        </authorList>
    </citation>
    <scope>NUCLEOTIDE SEQUENCE</scope>
    <source>
        <strain evidence="2">Expedition CK06-06</strain>
    </source>
</reference>
<accession>X1EGW0</accession>
<dbReference type="InterPro" id="IPR000014">
    <property type="entry name" value="PAS"/>
</dbReference>
<feature type="domain" description="PAS" evidence="1">
    <location>
        <begin position="3"/>
        <end position="76"/>
    </location>
</feature>
<feature type="non-terminal residue" evidence="2">
    <location>
        <position position="80"/>
    </location>
</feature>